<dbReference type="Proteomes" id="UP001183643">
    <property type="component" value="Unassembled WGS sequence"/>
</dbReference>
<keyword evidence="3" id="KW-0804">Transcription</keyword>
<name>A0AAE3YK06_9ACTN</name>
<evidence type="ECO:0000256" key="3">
    <source>
        <dbReference type="ARBA" id="ARBA00023163"/>
    </source>
</evidence>
<evidence type="ECO:0000256" key="2">
    <source>
        <dbReference type="ARBA" id="ARBA00023125"/>
    </source>
</evidence>
<evidence type="ECO:0000256" key="1">
    <source>
        <dbReference type="ARBA" id="ARBA00023015"/>
    </source>
</evidence>
<comment type="caution">
    <text evidence="5">The sequence shown here is derived from an EMBL/GenBank/DDBJ whole genome shotgun (WGS) entry which is preliminary data.</text>
</comment>
<dbReference type="EMBL" id="JAVDYB010000001">
    <property type="protein sequence ID" value="MDR7275179.1"/>
    <property type="molecule type" value="Genomic_DNA"/>
</dbReference>
<dbReference type="InterPro" id="IPR050204">
    <property type="entry name" value="AraC_XylS_family_regulators"/>
</dbReference>
<dbReference type="SMART" id="SM00342">
    <property type="entry name" value="HTH_ARAC"/>
    <property type="match status" value="1"/>
</dbReference>
<keyword evidence="1" id="KW-0805">Transcription regulation</keyword>
<feature type="domain" description="HTH araC/xylS-type" evidence="4">
    <location>
        <begin position="133"/>
        <end position="212"/>
    </location>
</feature>
<dbReference type="GO" id="GO:0003700">
    <property type="term" value="F:DNA-binding transcription factor activity"/>
    <property type="evidence" value="ECO:0007669"/>
    <property type="project" value="InterPro"/>
</dbReference>
<dbReference type="GO" id="GO:0043565">
    <property type="term" value="F:sequence-specific DNA binding"/>
    <property type="evidence" value="ECO:0007669"/>
    <property type="project" value="InterPro"/>
</dbReference>
<evidence type="ECO:0000259" key="4">
    <source>
        <dbReference type="PROSITE" id="PS01124"/>
    </source>
</evidence>
<evidence type="ECO:0000313" key="6">
    <source>
        <dbReference type="Proteomes" id="UP001183643"/>
    </source>
</evidence>
<dbReference type="PROSITE" id="PS01124">
    <property type="entry name" value="HTH_ARAC_FAMILY_2"/>
    <property type="match status" value="1"/>
</dbReference>
<keyword evidence="6" id="KW-1185">Reference proteome</keyword>
<dbReference type="Gene3D" id="1.10.10.60">
    <property type="entry name" value="Homeodomain-like"/>
    <property type="match status" value="1"/>
</dbReference>
<gene>
    <name evidence="5" type="ORF">J2S41_001957</name>
</gene>
<dbReference type="InterPro" id="IPR009057">
    <property type="entry name" value="Homeodomain-like_sf"/>
</dbReference>
<dbReference type="SUPFAM" id="SSF46689">
    <property type="entry name" value="Homeodomain-like"/>
    <property type="match status" value="1"/>
</dbReference>
<dbReference type="PANTHER" id="PTHR46796:SF2">
    <property type="entry name" value="TRANSCRIPTIONAL REGULATORY PROTEIN"/>
    <property type="match status" value="1"/>
</dbReference>
<keyword evidence="2 5" id="KW-0238">DNA-binding</keyword>
<reference evidence="5" key="1">
    <citation type="submission" date="2023-07" db="EMBL/GenBank/DDBJ databases">
        <title>Sequencing the genomes of 1000 actinobacteria strains.</title>
        <authorList>
            <person name="Klenk H.-P."/>
        </authorList>
    </citation>
    <scope>NUCLEOTIDE SEQUENCE</scope>
    <source>
        <strain evidence="5">DSM 44707</strain>
    </source>
</reference>
<dbReference type="PANTHER" id="PTHR46796">
    <property type="entry name" value="HTH-TYPE TRANSCRIPTIONAL ACTIVATOR RHAS-RELATED"/>
    <property type="match status" value="1"/>
</dbReference>
<proteinExistence type="predicted"/>
<dbReference type="AlphaFoldDB" id="A0AAE3YK06"/>
<evidence type="ECO:0000313" key="5">
    <source>
        <dbReference type="EMBL" id="MDR7275179.1"/>
    </source>
</evidence>
<accession>A0AAE3YK06</accession>
<dbReference type="InterPro" id="IPR018060">
    <property type="entry name" value="HTH_AraC"/>
</dbReference>
<protein>
    <submittedName>
        <fullName evidence="5">AraC-like DNA-binding protein</fullName>
    </submittedName>
</protein>
<dbReference type="Pfam" id="PF12833">
    <property type="entry name" value="HTH_18"/>
    <property type="match status" value="1"/>
</dbReference>
<dbReference type="RefSeq" id="WP_310365820.1">
    <property type="nucleotide sequence ID" value="NZ_JAVDYB010000001.1"/>
</dbReference>
<sequence length="223" mass="24145">MSSWFEGPPRVVPHRWHGGAAMVEPDHGVELAWPADGAAGAGDVVVMGPRTRAHYWDGMRSPAGCVRMRLAPGRAPDLLGLPAQAITDRAVPLKEFDLDLAELLASVPPGPDGRSRLLRDAAALITGARPEPVHRAARRLHVSERHLRGLFASGVGLPPRLYTQIERVRTVLAHPEVPLPEVAALAGYYDQSHMTAEFRRLMGAPPGAFRAGRWPAPERCGRA</sequence>
<organism evidence="5 6">
    <name type="scientific">Catenuloplanes atrovinosus</name>
    <dbReference type="NCBI Taxonomy" id="137266"/>
    <lineage>
        <taxon>Bacteria</taxon>
        <taxon>Bacillati</taxon>
        <taxon>Actinomycetota</taxon>
        <taxon>Actinomycetes</taxon>
        <taxon>Micromonosporales</taxon>
        <taxon>Micromonosporaceae</taxon>
        <taxon>Catenuloplanes</taxon>
    </lineage>
</organism>